<evidence type="ECO:0000313" key="1">
    <source>
        <dbReference type="EMBL" id="XBS71038.1"/>
    </source>
</evidence>
<accession>A0AAU7QDP5</accession>
<organism evidence="1">
    <name type="scientific">Acerihabitans sp. KWT182</name>
    <dbReference type="NCBI Taxonomy" id="3157919"/>
    <lineage>
        <taxon>Bacteria</taxon>
        <taxon>Pseudomonadati</taxon>
        <taxon>Pseudomonadota</taxon>
        <taxon>Gammaproteobacteria</taxon>
        <taxon>Enterobacterales</taxon>
        <taxon>Pectobacteriaceae</taxon>
        <taxon>Acerihabitans</taxon>
    </lineage>
</organism>
<dbReference type="AlphaFoldDB" id="A0AAU7QDP5"/>
<protein>
    <submittedName>
        <fullName evidence="1">Uncharacterized protein</fullName>
    </submittedName>
</protein>
<name>A0AAU7QDP5_9GAMM</name>
<proteinExistence type="predicted"/>
<reference evidence="1" key="1">
    <citation type="submission" date="2024-06" db="EMBL/GenBank/DDBJ databases">
        <authorList>
            <person name="Coelho C."/>
            <person name="Bento M."/>
            <person name="Garcia E."/>
            <person name="Camelo A."/>
            <person name="Brandao I."/>
            <person name="Espirito Santo C."/>
            <person name="Trovao J."/>
            <person name="Verissimo A."/>
            <person name="Costa J."/>
            <person name="Tiago I."/>
        </authorList>
    </citation>
    <scope>NUCLEOTIDE SEQUENCE</scope>
    <source>
        <strain evidence="1">KWT182</strain>
    </source>
</reference>
<gene>
    <name evidence="1" type="ORF">ABK905_08565</name>
</gene>
<dbReference type="EMBL" id="CP157947">
    <property type="protein sequence ID" value="XBS71038.1"/>
    <property type="molecule type" value="Genomic_DNA"/>
</dbReference>
<sequence>MDSNQLTVNIDSSLPLTVNSSERNSNSSALDTSQITRVGHSALDLKPHGSDSLQKAKVKLKSGKEVPEAGYKITIMILKQFLKNAGPIAMFELVEKCKIVTTLCSVIVVSKQKNMA</sequence>